<dbReference type="eggNOG" id="arCOG13229">
    <property type="taxonomic scope" value="Archaea"/>
</dbReference>
<evidence type="ECO:0000313" key="2">
    <source>
        <dbReference type="Proteomes" id="UP000001882"/>
    </source>
</evidence>
<evidence type="ECO:0000313" key="1">
    <source>
        <dbReference type="EMBL" id="BAI62178.1"/>
    </source>
</evidence>
<dbReference type="InParanoid" id="D1Z0F6"/>
<gene>
    <name evidence="1" type="ordered locus">MCP_2106</name>
</gene>
<dbReference type="KEGG" id="mpd:MCP_2106"/>
<keyword evidence="2" id="KW-1185">Reference proteome</keyword>
<dbReference type="RefSeq" id="WP_012900852.1">
    <property type="nucleotide sequence ID" value="NC_013665.1"/>
</dbReference>
<dbReference type="GeneID" id="8681957"/>
<protein>
    <submittedName>
        <fullName evidence="1">Uncharacterized protein</fullName>
    </submittedName>
</protein>
<organism evidence="1 2">
    <name type="scientific">Methanocella paludicola (strain DSM 17711 / JCM 13418 / NBRC 101707 / SANAE)</name>
    <dbReference type="NCBI Taxonomy" id="304371"/>
    <lineage>
        <taxon>Archaea</taxon>
        <taxon>Methanobacteriati</taxon>
        <taxon>Methanobacteriota</taxon>
        <taxon>Stenosarchaea group</taxon>
        <taxon>Methanomicrobia</taxon>
        <taxon>Methanocellales</taxon>
        <taxon>Methanocellaceae</taxon>
        <taxon>Methanocella</taxon>
    </lineage>
</organism>
<dbReference type="Proteomes" id="UP000001882">
    <property type="component" value="Chromosome"/>
</dbReference>
<proteinExistence type="predicted"/>
<reference evidence="2" key="3">
    <citation type="journal article" date="2011" name="PLoS ONE">
        <title>Genome sequence of a mesophilic hydrogenotrophic methanogen Methanocella paludicola, the first cultivated representative of the order Methanocellales.</title>
        <authorList>
            <person name="Sakai S."/>
            <person name="Takaki Y."/>
            <person name="Shimamura S."/>
            <person name="Sekine M."/>
            <person name="Tajima T."/>
            <person name="Kosugi H."/>
            <person name="Ichikawa N."/>
            <person name="Tasumi E."/>
            <person name="Hiraki A.T."/>
            <person name="Shimizu A."/>
            <person name="Kato Y."/>
            <person name="Nishiko R."/>
            <person name="Mori K."/>
            <person name="Fujita N."/>
            <person name="Imachi H."/>
            <person name="Takai K."/>
        </authorList>
    </citation>
    <scope>NUCLEOTIDE SEQUENCE [LARGE SCALE GENOMIC DNA]</scope>
    <source>
        <strain evidence="2">DSM 17711 / JCM 13418 / NBRC 101707 / SANAE</strain>
    </source>
</reference>
<accession>D1Z0F6</accession>
<name>D1Z0F6_METPS</name>
<dbReference type="AlphaFoldDB" id="D1Z0F6"/>
<dbReference type="EMBL" id="AP011532">
    <property type="protein sequence ID" value="BAI62178.1"/>
    <property type="molecule type" value="Genomic_DNA"/>
</dbReference>
<reference evidence="1 2" key="1">
    <citation type="journal article" date="2007" name="Appl. Environ. Microbiol.">
        <title>Isolation of key methanogens for global methane emission from rice paddy fields: a novel isolate affiliated with the clone cluster rice cluster I.</title>
        <authorList>
            <person name="Sakai S."/>
            <person name="Imachi H."/>
            <person name="Sekiguchi Y."/>
            <person name="Ohashi A."/>
            <person name="Harada H."/>
            <person name="Kamagata Y."/>
        </authorList>
    </citation>
    <scope>NUCLEOTIDE SEQUENCE [LARGE SCALE GENOMIC DNA]</scope>
    <source>
        <strain evidence="2">DSM 17711 / JCM 13418 / NBRC 101707 / SANAE</strain>
    </source>
</reference>
<sequence>MDGKTTGSVAVGEIVGILKPWNPLSKRAKVLIKAEDEVITTFVDLRHLDYVRKKFSNKSHVAVGYYGGEWHMGVPDVSPERVDEIEVVGDGDNFGLPELAGEPIIESDGLPTVEDDGNEAVIDDIIVHREYIHQVEMDVKEHGDELLADLGLSHLRKRPERKVPAKDIAKGPAHAVNGDKLDRLIELNGEILVYQKETISLVKKQIDLFENTLRSKDKFN</sequence>
<reference evidence="1 2" key="2">
    <citation type="journal article" date="2008" name="Int. J. Syst. Evol. Microbiol.">
        <title>Methanocella paludicola gen. nov., sp. nov., a methane-producing archaeon, the first isolate of the lineage 'Rice Cluster I', and proposal of the new archaeal order Methanocellales ord. nov.</title>
        <authorList>
            <person name="Sakai S."/>
            <person name="Imachi H."/>
            <person name="Hanada S."/>
            <person name="Ohashi A."/>
            <person name="Harada H."/>
            <person name="Kamagata Y."/>
        </authorList>
    </citation>
    <scope>NUCLEOTIDE SEQUENCE [LARGE SCALE GENOMIC DNA]</scope>
    <source>
        <strain evidence="2">DSM 17711 / JCM 13418 / NBRC 101707 / SANAE</strain>
    </source>
</reference>